<feature type="region of interest" description="Disordered" evidence="9">
    <location>
        <begin position="211"/>
        <end position="230"/>
    </location>
</feature>
<evidence type="ECO:0000256" key="9">
    <source>
        <dbReference type="SAM" id="MobiDB-lite"/>
    </source>
</evidence>
<evidence type="ECO:0000259" key="12">
    <source>
        <dbReference type="Pfam" id="PF09430"/>
    </source>
</evidence>
<keyword evidence="14" id="KW-1185">Reference proteome</keyword>
<dbReference type="PANTHER" id="PTHR13605">
    <property type="entry name" value="ER MEMBRANE PROTEIN COMPLEX SUBUNIT 7"/>
    <property type="match status" value="1"/>
</dbReference>
<sequence length="230" mass="25210">MTRITLIFGIFSCALMAFAVDIAGKVTWNDICPDSRTLHHANVLLDDGKLRGSITRNGTFIIPDVPVGTYVFSVSSHDFVFDNLRIDVRDAEPIPEVRPYVPGTPLDPPSNVLLSYPINVTPRQKHDYFIAPESFNILKMLSNPMMLIMVFGGGMVLAMPYLIKNMDPESLEEFKEQQAKMAGLQNAVRTGDLKSGFTALLSNTGDEQAALPPAAKAVTGGKSRGKKARR</sequence>
<evidence type="ECO:0000256" key="3">
    <source>
        <dbReference type="ARBA" id="ARBA00022692"/>
    </source>
</evidence>
<evidence type="ECO:0000256" key="1">
    <source>
        <dbReference type="ARBA" id="ARBA00004167"/>
    </source>
</evidence>
<proteinExistence type="inferred from homology"/>
<dbReference type="OrthoDB" id="27095at2759"/>
<evidence type="ECO:0000313" key="14">
    <source>
        <dbReference type="Proteomes" id="UP000308652"/>
    </source>
</evidence>
<feature type="domain" description="ER membrane protein complex subunit 7 beta-sandwich" evidence="12">
    <location>
        <begin position="38"/>
        <end position="148"/>
    </location>
</feature>
<gene>
    <name evidence="13" type="ORF">BDQ12DRAFT_678698</name>
</gene>
<keyword evidence="3 10" id="KW-0812">Transmembrane</keyword>
<reference evidence="13 14" key="1">
    <citation type="journal article" date="2019" name="Nat. Ecol. Evol.">
        <title>Megaphylogeny resolves global patterns of mushroom evolution.</title>
        <authorList>
            <person name="Varga T."/>
            <person name="Krizsan K."/>
            <person name="Foldi C."/>
            <person name="Dima B."/>
            <person name="Sanchez-Garcia M."/>
            <person name="Sanchez-Ramirez S."/>
            <person name="Szollosi G.J."/>
            <person name="Szarkandi J.G."/>
            <person name="Papp V."/>
            <person name="Albert L."/>
            <person name="Andreopoulos W."/>
            <person name="Angelini C."/>
            <person name="Antonin V."/>
            <person name="Barry K.W."/>
            <person name="Bougher N.L."/>
            <person name="Buchanan P."/>
            <person name="Buyck B."/>
            <person name="Bense V."/>
            <person name="Catcheside P."/>
            <person name="Chovatia M."/>
            <person name="Cooper J."/>
            <person name="Damon W."/>
            <person name="Desjardin D."/>
            <person name="Finy P."/>
            <person name="Geml J."/>
            <person name="Haridas S."/>
            <person name="Hughes K."/>
            <person name="Justo A."/>
            <person name="Karasinski D."/>
            <person name="Kautmanova I."/>
            <person name="Kiss B."/>
            <person name="Kocsube S."/>
            <person name="Kotiranta H."/>
            <person name="LaButti K.M."/>
            <person name="Lechner B.E."/>
            <person name="Liimatainen K."/>
            <person name="Lipzen A."/>
            <person name="Lukacs Z."/>
            <person name="Mihaltcheva S."/>
            <person name="Morgado L.N."/>
            <person name="Niskanen T."/>
            <person name="Noordeloos M.E."/>
            <person name="Ohm R.A."/>
            <person name="Ortiz-Santana B."/>
            <person name="Ovrebo C."/>
            <person name="Racz N."/>
            <person name="Riley R."/>
            <person name="Savchenko A."/>
            <person name="Shiryaev A."/>
            <person name="Soop K."/>
            <person name="Spirin V."/>
            <person name="Szebenyi C."/>
            <person name="Tomsovsky M."/>
            <person name="Tulloss R.E."/>
            <person name="Uehling J."/>
            <person name="Grigoriev I.V."/>
            <person name="Vagvolgyi C."/>
            <person name="Papp T."/>
            <person name="Martin F.M."/>
            <person name="Miettinen O."/>
            <person name="Hibbett D.S."/>
            <person name="Nagy L.G."/>
        </authorList>
    </citation>
    <scope>NUCLEOTIDE SEQUENCE [LARGE SCALE GENOMIC DNA]</scope>
    <source>
        <strain evidence="13 14">CBS 166.37</strain>
    </source>
</reference>
<name>A0A5C3M810_9AGAR</name>
<dbReference type="GO" id="GO:0072546">
    <property type="term" value="C:EMC complex"/>
    <property type="evidence" value="ECO:0007669"/>
    <property type="project" value="TreeGrafter"/>
</dbReference>
<evidence type="ECO:0000256" key="10">
    <source>
        <dbReference type="SAM" id="Phobius"/>
    </source>
</evidence>
<evidence type="ECO:0000313" key="13">
    <source>
        <dbReference type="EMBL" id="TFK40987.1"/>
    </source>
</evidence>
<dbReference type="InterPro" id="IPR013784">
    <property type="entry name" value="Carb-bd-like_fold"/>
</dbReference>
<dbReference type="GO" id="GO:0000272">
    <property type="term" value="P:polysaccharide catabolic process"/>
    <property type="evidence" value="ECO:0007669"/>
    <property type="project" value="UniProtKB-KW"/>
</dbReference>
<dbReference type="STRING" id="68775.A0A5C3M810"/>
<dbReference type="Pfam" id="PF09430">
    <property type="entry name" value="EMC7_beta-sandw"/>
    <property type="match status" value="1"/>
</dbReference>
<evidence type="ECO:0000256" key="2">
    <source>
        <dbReference type="ARBA" id="ARBA00008880"/>
    </source>
</evidence>
<dbReference type="EMBL" id="ML213595">
    <property type="protein sequence ID" value="TFK40987.1"/>
    <property type="molecule type" value="Genomic_DNA"/>
</dbReference>
<dbReference type="GO" id="GO:0030246">
    <property type="term" value="F:carbohydrate binding"/>
    <property type="evidence" value="ECO:0007669"/>
    <property type="project" value="InterPro"/>
</dbReference>
<keyword evidence="4 11" id="KW-0732">Signal</keyword>
<evidence type="ECO:0000256" key="4">
    <source>
        <dbReference type="ARBA" id="ARBA00022729"/>
    </source>
</evidence>
<evidence type="ECO:0000256" key="8">
    <source>
        <dbReference type="ARBA" id="ARBA00023326"/>
    </source>
</evidence>
<accession>A0A5C3M810</accession>
<keyword evidence="6 10" id="KW-0472">Membrane</keyword>
<dbReference type="PANTHER" id="PTHR13605:SF4">
    <property type="entry name" value="ER MEMBRANE PROTEIN COMPLEX SUBUNIT 7"/>
    <property type="match status" value="1"/>
</dbReference>
<dbReference type="InterPro" id="IPR039163">
    <property type="entry name" value="EMC7"/>
</dbReference>
<keyword evidence="5 10" id="KW-1133">Transmembrane helix</keyword>
<protein>
    <recommendedName>
        <fullName evidence="12">ER membrane protein complex subunit 7 beta-sandwich domain-containing protein</fullName>
    </recommendedName>
</protein>
<feature type="transmembrane region" description="Helical" evidence="10">
    <location>
        <begin position="145"/>
        <end position="163"/>
    </location>
</feature>
<comment type="subcellular location">
    <subcellularLocation>
        <location evidence="1">Membrane</location>
        <topology evidence="1">Single-pass membrane protein</topology>
    </subcellularLocation>
</comment>
<evidence type="ECO:0000256" key="7">
    <source>
        <dbReference type="ARBA" id="ARBA00023277"/>
    </source>
</evidence>
<keyword evidence="7" id="KW-0119">Carbohydrate metabolism</keyword>
<evidence type="ECO:0000256" key="11">
    <source>
        <dbReference type="SAM" id="SignalP"/>
    </source>
</evidence>
<feature type="chain" id="PRO_5022748007" description="ER membrane protein complex subunit 7 beta-sandwich domain-containing protein" evidence="11">
    <location>
        <begin position="20"/>
        <end position="230"/>
    </location>
</feature>
<comment type="similarity">
    <text evidence="2">Belongs to the EMC7 family.</text>
</comment>
<dbReference type="InterPro" id="IPR019008">
    <property type="entry name" value="Beta_sandwich_EMC7"/>
</dbReference>
<evidence type="ECO:0000256" key="6">
    <source>
        <dbReference type="ARBA" id="ARBA00023136"/>
    </source>
</evidence>
<evidence type="ECO:0000256" key="5">
    <source>
        <dbReference type="ARBA" id="ARBA00022989"/>
    </source>
</evidence>
<dbReference type="AlphaFoldDB" id="A0A5C3M810"/>
<feature type="signal peptide" evidence="11">
    <location>
        <begin position="1"/>
        <end position="19"/>
    </location>
</feature>
<keyword evidence="8" id="KW-0624">Polysaccharide degradation</keyword>
<dbReference type="SUPFAM" id="SSF49452">
    <property type="entry name" value="Starch-binding domain-like"/>
    <property type="match status" value="1"/>
</dbReference>
<dbReference type="Proteomes" id="UP000308652">
    <property type="component" value="Unassembled WGS sequence"/>
</dbReference>
<organism evidence="13 14">
    <name type="scientific">Crucibulum laeve</name>
    <dbReference type="NCBI Taxonomy" id="68775"/>
    <lineage>
        <taxon>Eukaryota</taxon>
        <taxon>Fungi</taxon>
        <taxon>Dikarya</taxon>
        <taxon>Basidiomycota</taxon>
        <taxon>Agaricomycotina</taxon>
        <taxon>Agaricomycetes</taxon>
        <taxon>Agaricomycetidae</taxon>
        <taxon>Agaricales</taxon>
        <taxon>Agaricineae</taxon>
        <taxon>Nidulariaceae</taxon>
        <taxon>Crucibulum</taxon>
    </lineage>
</organism>